<proteinExistence type="predicted"/>
<feature type="transmembrane region" description="Helical" evidence="1">
    <location>
        <begin position="73"/>
        <end position="92"/>
    </location>
</feature>
<evidence type="ECO:0000313" key="2">
    <source>
        <dbReference type="EMBL" id="GAG65548.1"/>
    </source>
</evidence>
<comment type="caution">
    <text evidence="2">The sequence shown here is derived from an EMBL/GenBank/DDBJ whole genome shotgun (WGS) entry which is preliminary data.</text>
</comment>
<protein>
    <submittedName>
        <fullName evidence="2">Uncharacterized protein</fullName>
    </submittedName>
</protein>
<feature type="transmembrane region" description="Helical" evidence="1">
    <location>
        <begin position="7"/>
        <end position="33"/>
    </location>
</feature>
<keyword evidence="1" id="KW-1133">Transmembrane helix</keyword>
<dbReference type="AlphaFoldDB" id="X0ZYL2"/>
<keyword evidence="1" id="KW-0812">Transmembrane</keyword>
<dbReference type="EMBL" id="BART01002647">
    <property type="protein sequence ID" value="GAG65548.1"/>
    <property type="molecule type" value="Genomic_DNA"/>
</dbReference>
<keyword evidence="1" id="KW-0472">Membrane</keyword>
<organism evidence="2">
    <name type="scientific">marine sediment metagenome</name>
    <dbReference type="NCBI Taxonomy" id="412755"/>
    <lineage>
        <taxon>unclassified sequences</taxon>
        <taxon>metagenomes</taxon>
        <taxon>ecological metagenomes</taxon>
    </lineage>
</organism>
<gene>
    <name evidence="2" type="ORF">S01H4_07916</name>
</gene>
<name>X0ZYL2_9ZZZZ</name>
<evidence type="ECO:0000256" key="1">
    <source>
        <dbReference type="SAM" id="Phobius"/>
    </source>
</evidence>
<reference evidence="2" key="1">
    <citation type="journal article" date="2014" name="Front. Microbiol.">
        <title>High frequency of phylogenetically diverse reductive dehalogenase-homologous genes in deep subseafloor sedimentary metagenomes.</title>
        <authorList>
            <person name="Kawai M."/>
            <person name="Futagami T."/>
            <person name="Toyoda A."/>
            <person name="Takaki Y."/>
            <person name="Nishi S."/>
            <person name="Hori S."/>
            <person name="Arai W."/>
            <person name="Tsubouchi T."/>
            <person name="Morono Y."/>
            <person name="Uchiyama I."/>
            <person name="Ito T."/>
            <person name="Fujiyama A."/>
            <person name="Inagaki F."/>
            <person name="Takami H."/>
        </authorList>
    </citation>
    <scope>NUCLEOTIDE SEQUENCE</scope>
    <source>
        <strain evidence="2">Expedition CK06-06</strain>
    </source>
</reference>
<accession>X0ZYL2</accession>
<sequence>MNKNQKIILAIFIPIIIFFIALMIANLVGVTVITHLTGVTYDPMVSGQKFKFSGEVGSYDAHRNDPFDWEKTWYIWLFFIIFVCVFEYKLFADKKVINNKKKKNNLNWHIYSYKKLQK</sequence>